<dbReference type="PANTHER" id="PTHR43285">
    <property type="entry name" value="ANTHRANILATE PHOSPHORIBOSYLTRANSFERASE"/>
    <property type="match status" value="1"/>
</dbReference>
<evidence type="ECO:0000256" key="2">
    <source>
        <dbReference type="ARBA" id="ARBA00022605"/>
    </source>
</evidence>
<dbReference type="InterPro" id="IPR036320">
    <property type="entry name" value="Glycosyl_Trfase_fam3_N_dom_sf"/>
</dbReference>
<feature type="binding site" evidence="10">
    <location>
        <begin position="306"/>
        <end position="309"/>
    </location>
    <ligand>
        <name>5-phospho-alpha-D-ribose 1-diphosphate</name>
        <dbReference type="ChEBI" id="CHEBI:58017"/>
    </ligand>
</feature>
<dbReference type="NCBIfam" id="TIGR00566">
    <property type="entry name" value="trpG_papA"/>
    <property type="match status" value="1"/>
</dbReference>
<protein>
    <recommendedName>
        <fullName evidence="10">Anthranilate phosphoribosyltransferase</fullName>
        <ecNumber evidence="10">2.4.2.18</ecNumber>
    </recommendedName>
</protein>
<accession>A0A2N4UX89</accession>
<comment type="subunit">
    <text evidence="10">Homodimer.</text>
</comment>
<evidence type="ECO:0000256" key="1">
    <source>
        <dbReference type="ARBA" id="ARBA00004907"/>
    </source>
</evidence>
<dbReference type="Proteomes" id="UP000234420">
    <property type="component" value="Unassembled WGS sequence"/>
</dbReference>
<dbReference type="CDD" id="cd01743">
    <property type="entry name" value="GATase1_Anthranilate_Synthase"/>
    <property type="match status" value="1"/>
</dbReference>
<keyword evidence="6 14" id="KW-0315">Glutamine amidotransferase</keyword>
<dbReference type="FunFam" id="3.40.1030.10:FF:000002">
    <property type="entry name" value="Anthranilate phosphoribosyltransferase"/>
    <property type="match status" value="1"/>
</dbReference>
<feature type="binding site" evidence="10">
    <location>
        <position position="296"/>
    </location>
    <ligand>
        <name>anthranilate</name>
        <dbReference type="ChEBI" id="CHEBI:16567"/>
        <label>1</label>
    </ligand>
</feature>
<dbReference type="InterPro" id="IPR035902">
    <property type="entry name" value="Nuc_phospho_transferase"/>
</dbReference>
<dbReference type="EC" id="2.4.2.18" evidence="10"/>
<feature type="domain" description="Glycosyl transferase family 3" evidence="12">
    <location>
        <begin position="289"/>
        <end position="539"/>
    </location>
</feature>
<proteinExistence type="inferred from homology"/>
<feature type="binding site" evidence="10">
    <location>
        <position position="441"/>
    </location>
    <ligand>
        <name>Mg(2+)</name>
        <dbReference type="ChEBI" id="CHEBI:18420"/>
        <label>1</label>
    </ligand>
</feature>
<dbReference type="Gene3D" id="3.40.50.880">
    <property type="match status" value="1"/>
</dbReference>
<comment type="caution">
    <text evidence="14">The sequence shown here is derived from an EMBL/GenBank/DDBJ whole genome shotgun (WGS) entry which is preliminary data.</text>
</comment>
<dbReference type="UniPathway" id="UPA00035">
    <property type="reaction ID" value="UER00041"/>
</dbReference>
<dbReference type="SUPFAM" id="SSF52317">
    <property type="entry name" value="Class I glutamine amidotransferase-like"/>
    <property type="match status" value="1"/>
</dbReference>
<keyword evidence="14" id="KW-0456">Lyase</keyword>
<dbReference type="Gene3D" id="1.20.970.10">
    <property type="entry name" value="Transferase, Pyrimidine Nucleoside Phosphorylase, Chain C"/>
    <property type="match status" value="1"/>
</dbReference>
<feature type="binding site" evidence="10">
    <location>
        <begin position="324"/>
        <end position="332"/>
    </location>
    <ligand>
        <name>5-phospho-alpha-D-ribose 1-diphosphate</name>
        <dbReference type="ChEBI" id="CHEBI:58017"/>
    </ligand>
</feature>
<keyword evidence="10" id="KW-0479">Metal-binding</keyword>
<dbReference type="RefSeq" id="WP_101767089.1">
    <property type="nucleotide sequence ID" value="NZ_NPIB01000001.1"/>
</dbReference>
<dbReference type="SUPFAM" id="SSF52418">
    <property type="entry name" value="Nucleoside phosphorylase/phosphoribosyltransferase catalytic domain"/>
    <property type="match status" value="1"/>
</dbReference>
<comment type="similarity">
    <text evidence="10">Belongs to the anthranilate phosphoribosyltransferase family.</text>
</comment>
<evidence type="ECO:0000259" key="13">
    <source>
        <dbReference type="Pfam" id="PF02885"/>
    </source>
</evidence>
<keyword evidence="3 10" id="KW-0328">Glycosyltransferase</keyword>
<dbReference type="Pfam" id="PF02885">
    <property type="entry name" value="Glycos_trans_3N"/>
    <property type="match status" value="1"/>
</dbReference>
<dbReference type="AlphaFoldDB" id="A0A2N4UX89"/>
<keyword evidence="7 10" id="KW-0057">Aromatic amino acid biosynthesis</keyword>
<dbReference type="GO" id="GO:0016829">
    <property type="term" value="F:lyase activity"/>
    <property type="evidence" value="ECO:0007669"/>
    <property type="project" value="UniProtKB-KW"/>
</dbReference>
<evidence type="ECO:0000313" key="14">
    <source>
        <dbReference type="EMBL" id="PLC59641.1"/>
    </source>
</evidence>
<organism evidence="14 15">
    <name type="scientific">Photobacterium carnosum</name>
    <dbReference type="NCBI Taxonomy" id="2023717"/>
    <lineage>
        <taxon>Bacteria</taxon>
        <taxon>Pseudomonadati</taxon>
        <taxon>Pseudomonadota</taxon>
        <taxon>Gammaproteobacteria</taxon>
        <taxon>Vibrionales</taxon>
        <taxon>Vibrionaceae</taxon>
        <taxon>Photobacterium</taxon>
    </lineage>
</organism>
<feature type="domain" description="Glutamine amidotransferase" evidence="11">
    <location>
        <begin position="13"/>
        <end position="193"/>
    </location>
</feature>
<keyword evidence="10" id="KW-0460">Magnesium</keyword>
<feature type="binding site" evidence="10">
    <location>
        <position position="382"/>
    </location>
    <ligand>
        <name>anthranilate</name>
        <dbReference type="ChEBI" id="CHEBI:16567"/>
        <label>2</label>
    </ligand>
</feature>
<keyword evidence="15" id="KW-1185">Reference proteome</keyword>
<feature type="binding site" evidence="10">
    <location>
        <position position="327"/>
    </location>
    <ligand>
        <name>anthranilate</name>
        <dbReference type="ChEBI" id="CHEBI:16567"/>
        <label>1</label>
    </ligand>
</feature>
<dbReference type="InterPro" id="IPR005940">
    <property type="entry name" value="Anthranilate_Pribosyl_Tfrase"/>
</dbReference>
<keyword evidence="2 10" id="KW-0028">Amino-acid biosynthesis</keyword>
<dbReference type="HAMAP" id="MF_00211">
    <property type="entry name" value="TrpD"/>
    <property type="match status" value="1"/>
</dbReference>
<feature type="binding site" evidence="10">
    <location>
        <position position="296"/>
    </location>
    <ligand>
        <name>5-phospho-alpha-D-ribose 1-diphosphate</name>
        <dbReference type="ChEBI" id="CHEBI:58017"/>
    </ligand>
</feature>
<dbReference type="GO" id="GO:0004048">
    <property type="term" value="F:anthranilate phosphoribosyltransferase activity"/>
    <property type="evidence" value="ECO:0007669"/>
    <property type="project" value="UniProtKB-UniRule"/>
</dbReference>
<evidence type="ECO:0000259" key="11">
    <source>
        <dbReference type="Pfam" id="PF00117"/>
    </source>
</evidence>
<evidence type="ECO:0000313" key="15">
    <source>
        <dbReference type="Proteomes" id="UP000234420"/>
    </source>
</evidence>
<feature type="binding site" evidence="10">
    <location>
        <position position="336"/>
    </location>
    <ligand>
        <name>5-phospho-alpha-D-ribose 1-diphosphate</name>
        <dbReference type="ChEBI" id="CHEBI:58017"/>
    </ligand>
</feature>
<dbReference type="InterPro" id="IPR006221">
    <property type="entry name" value="TrpG/PapA_dom"/>
</dbReference>
<reference evidence="14 15" key="1">
    <citation type="journal article" date="2018" name="Syst. Appl. Microbiol.">
        <title>Photobacterium carnosum sp. nov., isolated from spoiled modified atmosphere packaged poultry meat.</title>
        <authorList>
            <person name="Hilgarth M."/>
            <person name="Fuertes S."/>
            <person name="Ehrmann M."/>
            <person name="Vogel R.F."/>
        </authorList>
    </citation>
    <scope>NUCLEOTIDE SEQUENCE [LARGE SCALE GENOMIC DNA]</scope>
    <source>
        <strain evidence="14 15">TMW 2.2021</strain>
    </source>
</reference>
<evidence type="ECO:0000256" key="8">
    <source>
        <dbReference type="ARBA" id="ARBA00052328"/>
    </source>
</evidence>
<keyword evidence="5 10" id="KW-0822">Tryptophan biosynthesis</keyword>
<dbReference type="PRINTS" id="PR00097">
    <property type="entry name" value="ANTSNTHASEII"/>
</dbReference>
<comment type="cofactor">
    <cofactor evidence="10">
        <name>Mg(2+)</name>
        <dbReference type="ChEBI" id="CHEBI:18420"/>
    </cofactor>
    <text evidence="10">Binds 2 magnesium ions per monomer.</text>
</comment>
<comment type="similarity">
    <text evidence="9">In the C-terminal section; belongs to the anthranilate phosphoribosyltransferase family.</text>
</comment>
<dbReference type="Gene3D" id="3.40.1030.10">
    <property type="entry name" value="Nucleoside phosphorylase/phosphoribosyltransferase catalytic domain"/>
    <property type="match status" value="1"/>
</dbReference>
<evidence type="ECO:0000256" key="6">
    <source>
        <dbReference type="ARBA" id="ARBA00022962"/>
    </source>
</evidence>
<dbReference type="NCBIfam" id="NF007073">
    <property type="entry name" value="PRK09522.1"/>
    <property type="match status" value="1"/>
</dbReference>
<feature type="binding site" evidence="10">
    <location>
        <begin position="299"/>
        <end position="300"/>
    </location>
    <ligand>
        <name>5-phospho-alpha-D-ribose 1-diphosphate</name>
        <dbReference type="ChEBI" id="CHEBI:58017"/>
    </ligand>
</feature>
<feature type="domain" description="Glycosyl transferase family 3 N-terminal" evidence="13">
    <location>
        <begin position="223"/>
        <end position="281"/>
    </location>
</feature>
<sequence>MTITKNHHNAHIVLLDNFDSFTYNLVDQFRSLGFPVTIYRNNLSAQQIEHALLEHENPVLVLSPGPGAPADAGCMPELIQRVKGKIPMLGICLGHQAIVEAYGGTVASAGDIVHGKAAMMTHNQHPVFGQLASPLTVARYHSLVATHVPASLETIAEVNGLVMAVVNEHDKVCGFQFHPESILTTQGAELLTHTLAWVIKAPTTCLKYPLRKMMNATIAKLADKLYAQHPLSEEESHVLFDAIINGDVEPIVLSAVLTALKIKGETPAEIAGAAKALVKNASPFPRPDYDFADIVGTGGDGANTINISTTAAFVAAACGVKVAKHGNRGVSSKSGSSDLLDKFGINLTMPAQTARQALDELGICFLFAPEYHGGVRHAMPVRQTLQTRTIFNVLGPLINPAKPNIQLMGVYDIALVRPIAETLATMGLKRAAVVHGSGLDEVAIHGETHVAEIIDGVITEYTLTPADFGLKSYPLEAIRGGEPDENCTLIKHILTGKGTPAQEGAIAVNVALLLRLFGHQDLKANTQRAITIMRSGNAYQLVEQLAARG</sequence>
<dbReference type="GO" id="GO:0000287">
    <property type="term" value="F:magnesium ion binding"/>
    <property type="evidence" value="ECO:0007669"/>
    <property type="project" value="UniProtKB-UniRule"/>
</dbReference>
<dbReference type="InterPro" id="IPR017926">
    <property type="entry name" value="GATASE"/>
</dbReference>
<dbReference type="GO" id="GO:0005829">
    <property type="term" value="C:cytosol"/>
    <property type="evidence" value="ECO:0007669"/>
    <property type="project" value="TreeGrafter"/>
</dbReference>
<evidence type="ECO:0000256" key="9">
    <source>
        <dbReference type="ARBA" id="ARBA00061188"/>
    </source>
</evidence>
<evidence type="ECO:0000259" key="12">
    <source>
        <dbReference type="Pfam" id="PF00591"/>
    </source>
</evidence>
<comment type="caution">
    <text evidence="10">Lacks conserved residue(s) required for the propagation of feature annotation.</text>
</comment>
<feature type="binding site" evidence="10">
    <location>
        <position position="308"/>
    </location>
    <ligand>
        <name>Mg(2+)</name>
        <dbReference type="ChEBI" id="CHEBI:18420"/>
        <label>1</label>
    </ligand>
</feature>
<evidence type="ECO:0000256" key="10">
    <source>
        <dbReference type="HAMAP-Rule" id="MF_00211"/>
    </source>
</evidence>
<evidence type="ECO:0000256" key="7">
    <source>
        <dbReference type="ARBA" id="ARBA00023141"/>
    </source>
</evidence>
<evidence type="ECO:0000256" key="3">
    <source>
        <dbReference type="ARBA" id="ARBA00022676"/>
    </source>
</evidence>
<dbReference type="SUPFAM" id="SSF47648">
    <property type="entry name" value="Nucleoside phosphorylase/phosphoribosyltransferase N-terminal domain"/>
    <property type="match status" value="1"/>
</dbReference>
<feature type="binding site" evidence="10">
    <location>
        <position position="304"/>
    </location>
    <ligand>
        <name>5-phospho-alpha-D-ribose 1-diphosphate</name>
        <dbReference type="ChEBI" id="CHEBI:58017"/>
    </ligand>
</feature>
<dbReference type="InterPro" id="IPR000312">
    <property type="entry name" value="Glycosyl_Trfase_fam3"/>
</dbReference>
<dbReference type="FunFam" id="3.40.50.880:FF:000003">
    <property type="entry name" value="Anthranilate synthase component II"/>
    <property type="match status" value="1"/>
</dbReference>
<dbReference type="InterPro" id="IPR017459">
    <property type="entry name" value="Glycosyl_Trfase_fam3_N_dom"/>
</dbReference>
<comment type="function">
    <text evidence="10">Catalyzes the transfer of the phosphoribosyl group of 5-phosphorylribose-1-pyrophosphate (PRPP) to anthranilate to yield N-(5'-phosphoribosyl)-anthranilate (PRA).</text>
</comment>
<evidence type="ECO:0000256" key="4">
    <source>
        <dbReference type="ARBA" id="ARBA00022679"/>
    </source>
</evidence>
<dbReference type="PROSITE" id="PS51273">
    <property type="entry name" value="GATASE_TYPE_1"/>
    <property type="match status" value="1"/>
</dbReference>
<name>A0A2N4UX89_9GAMM</name>
<comment type="catalytic activity">
    <reaction evidence="8 10">
        <text>N-(5-phospho-beta-D-ribosyl)anthranilate + diphosphate = 5-phospho-alpha-D-ribose 1-diphosphate + anthranilate</text>
        <dbReference type="Rhea" id="RHEA:11768"/>
        <dbReference type="ChEBI" id="CHEBI:16567"/>
        <dbReference type="ChEBI" id="CHEBI:18277"/>
        <dbReference type="ChEBI" id="CHEBI:33019"/>
        <dbReference type="ChEBI" id="CHEBI:58017"/>
        <dbReference type="EC" id="2.4.2.18"/>
    </reaction>
</comment>
<dbReference type="Pfam" id="PF00591">
    <property type="entry name" value="Glycos_transf_3"/>
    <property type="match status" value="1"/>
</dbReference>
<gene>
    <name evidence="10" type="primary">trpD</name>
    <name evidence="14" type="ORF">CIK00_01120</name>
</gene>
<dbReference type="GO" id="GO:0000162">
    <property type="term" value="P:L-tryptophan biosynthetic process"/>
    <property type="evidence" value="ECO:0007669"/>
    <property type="project" value="UniProtKB-UniRule"/>
</dbReference>
<dbReference type="PRINTS" id="PR00096">
    <property type="entry name" value="GATASE"/>
</dbReference>
<dbReference type="NCBIfam" id="TIGR01245">
    <property type="entry name" value="trpD"/>
    <property type="match status" value="1"/>
</dbReference>
<dbReference type="InterPro" id="IPR029062">
    <property type="entry name" value="Class_I_gatase-like"/>
</dbReference>
<evidence type="ECO:0000256" key="5">
    <source>
        <dbReference type="ARBA" id="ARBA00022822"/>
    </source>
</evidence>
<keyword evidence="4 10" id="KW-0808">Transferase</keyword>
<dbReference type="PANTHER" id="PTHR43285:SF2">
    <property type="entry name" value="ANTHRANILATE PHOSPHORIBOSYLTRANSFERASE"/>
    <property type="match status" value="1"/>
</dbReference>
<feature type="binding site" evidence="10">
    <location>
        <position position="440"/>
    </location>
    <ligand>
        <name>Mg(2+)</name>
        <dbReference type="ChEBI" id="CHEBI:18420"/>
        <label>2</label>
    </ligand>
</feature>
<comment type="pathway">
    <text evidence="1 10">Amino-acid biosynthesis; L-tryptophan biosynthesis; L-tryptophan from chorismate: step 2/5.</text>
</comment>
<dbReference type="Pfam" id="PF00117">
    <property type="entry name" value="GATase"/>
    <property type="match status" value="1"/>
</dbReference>
<dbReference type="EMBL" id="NPIB01000001">
    <property type="protein sequence ID" value="PLC59641.1"/>
    <property type="molecule type" value="Genomic_DNA"/>
</dbReference>
<feature type="binding site" evidence="10">
    <location>
        <position position="441"/>
    </location>
    <ligand>
        <name>Mg(2+)</name>
        <dbReference type="ChEBI" id="CHEBI:18420"/>
        <label>2</label>
    </ligand>
</feature>